<evidence type="ECO:0000256" key="13">
    <source>
        <dbReference type="ARBA" id="ARBA00073127"/>
    </source>
</evidence>
<evidence type="ECO:0000256" key="10">
    <source>
        <dbReference type="ARBA" id="ARBA00023295"/>
    </source>
</evidence>
<dbReference type="GO" id="GO:0034039">
    <property type="term" value="F:8-oxo-7,8-dihydroguanine DNA N-glycosylase activity"/>
    <property type="evidence" value="ECO:0007669"/>
    <property type="project" value="TreeGrafter"/>
</dbReference>
<dbReference type="Pfam" id="PF00730">
    <property type="entry name" value="HhH-GPD"/>
    <property type="match status" value="1"/>
</dbReference>
<dbReference type="GO" id="GO:0005634">
    <property type="term" value="C:nucleus"/>
    <property type="evidence" value="ECO:0007669"/>
    <property type="project" value="UniProtKB-SubCell"/>
</dbReference>
<evidence type="ECO:0000256" key="7">
    <source>
        <dbReference type="ARBA" id="ARBA00023239"/>
    </source>
</evidence>
<proteinExistence type="inferred from homology"/>
<comment type="subcellular location">
    <subcellularLocation>
        <location evidence="1">Nucleus</location>
    </subcellularLocation>
</comment>
<evidence type="ECO:0000256" key="4">
    <source>
        <dbReference type="ARBA" id="ARBA00022763"/>
    </source>
</evidence>
<dbReference type="CDD" id="cd00056">
    <property type="entry name" value="ENDO3c"/>
    <property type="match status" value="1"/>
</dbReference>
<dbReference type="PANTHER" id="PTHR10242">
    <property type="entry name" value="8-OXOGUANINE DNA GLYCOSYLASE"/>
    <property type="match status" value="1"/>
</dbReference>
<accession>A0A814BML8</accession>
<dbReference type="InterPro" id="IPR023170">
    <property type="entry name" value="HhH_base_excis_C"/>
</dbReference>
<sequence length="460" mass="53983">MSLQFLKGVLNYSKKDLNLKACLKGGQSFRWTLLNETDSSHPEYIGVIRDKIFQLKQNENSVDYTVYYNTDLKQKIECINDELIDYFHLNENLDELYQIWSSRDQKFKERIEQYGDVLNGIRLLRLDPLENLFSFICSSNNNIKRITQMVNNMCLHFGKLIGEVNNIKYYDFPTIERLSEKDVEAKLRNLNFGYRAKFIHQAAVYIQTNFQDEKWLFTLREKDYAETVSELIKIPGIGKKVADCISLLSLDKLEAIPVDTHVLNLARNMYHFVPFEAKKSNSLSDKSYKQIGDNFRELWDKNNLLLQKSLSLKSEIKKEDNVAVPVFFENGYRARSFVGFRSQNSTFKWIKLCDTESKEDLIFLYHKYIKPQPQRIRRSKANVDVPTKIICLKTEQISLNEAFERREKRFKSSNNDVEMIQVDQKPGTSSQSSPKKIFLKRPLLNDTGNFVDHIKKTKFN</sequence>
<dbReference type="OrthoDB" id="238681at2759"/>
<keyword evidence="6" id="KW-0234">DNA repair</keyword>
<name>A0A814BML8_9BILA</name>
<dbReference type="InterPro" id="IPR003265">
    <property type="entry name" value="HhH-GPD_domain"/>
</dbReference>
<keyword evidence="8" id="KW-0539">Nucleus</keyword>
<keyword evidence="9" id="KW-0511">Multifunctional enzyme</keyword>
<evidence type="ECO:0000256" key="1">
    <source>
        <dbReference type="ARBA" id="ARBA00004123"/>
    </source>
</evidence>
<dbReference type="SUPFAM" id="SSF48150">
    <property type="entry name" value="DNA-glycosylase"/>
    <property type="match status" value="1"/>
</dbReference>
<dbReference type="PANTHER" id="PTHR10242:SF2">
    <property type="entry name" value="N-GLYCOSYLASE_DNA LYASE"/>
    <property type="match status" value="1"/>
</dbReference>
<keyword evidence="7" id="KW-0456">Lyase</keyword>
<evidence type="ECO:0000256" key="9">
    <source>
        <dbReference type="ARBA" id="ARBA00023268"/>
    </source>
</evidence>
<dbReference type="Gene3D" id="3.30.310.40">
    <property type="match status" value="1"/>
</dbReference>
<evidence type="ECO:0000313" key="15">
    <source>
        <dbReference type="EMBL" id="CAF0928798.1"/>
    </source>
</evidence>
<comment type="function">
    <text evidence="11">DNA repair enzyme that incises DNA at 8-oxoG residues. Excises 7,8-dihydro-8-oxoguanine and 2,6-diamino-4-hydroxy-5-N-methylformamidopyrimidine (FAPY) from damaged DNA. Has a beta-lyase activity that nicks DNA 3' to the lesion.</text>
</comment>
<comment type="similarity">
    <text evidence="2">Belongs to the type-1 OGG1 family.</text>
</comment>
<keyword evidence="4" id="KW-0227">DNA damage</keyword>
<evidence type="ECO:0000256" key="5">
    <source>
        <dbReference type="ARBA" id="ARBA00022801"/>
    </source>
</evidence>
<protein>
    <recommendedName>
        <fullName evidence="13">N-glycosylase/DNA lyase</fullName>
        <ecNumber evidence="3">4.2.99.18</ecNumber>
    </recommendedName>
</protein>
<comment type="caution">
    <text evidence="15">The sequence shown here is derived from an EMBL/GenBank/DDBJ whole genome shotgun (WGS) entry which is preliminary data.</text>
</comment>
<dbReference type="InterPro" id="IPR011257">
    <property type="entry name" value="DNA_glycosylase"/>
</dbReference>
<dbReference type="GO" id="GO:0006285">
    <property type="term" value="P:base-excision repair, AP site formation"/>
    <property type="evidence" value="ECO:0007669"/>
    <property type="project" value="TreeGrafter"/>
</dbReference>
<dbReference type="Gene3D" id="1.10.340.30">
    <property type="entry name" value="Hypothetical protein, domain 2"/>
    <property type="match status" value="1"/>
</dbReference>
<evidence type="ECO:0000259" key="14">
    <source>
        <dbReference type="SMART" id="SM00478"/>
    </source>
</evidence>
<dbReference type="GO" id="GO:0006289">
    <property type="term" value="P:nucleotide-excision repair"/>
    <property type="evidence" value="ECO:0007669"/>
    <property type="project" value="InterPro"/>
</dbReference>
<dbReference type="SMART" id="SM00478">
    <property type="entry name" value="ENDO3c"/>
    <property type="match status" value="1"/>
</dbReference>
<keyword evidence="5" id="KW-0378">Hydrolase</keyword>
<dbReference type="EMBL" id="CAJNOC010002362">
    <property type="protein sequence ID" value="CAF0928798.1"/>
    <property type="molecule type" value="Genomic_DNA"/>
</dbReference>
<organism evidence="15 16">
    <name type="scientific">Brachionus calyciflorus</name>
    <dbReference type="NCBI Taxonomy" id="104777"/>
    <lineage>
        <taxon>Eukaryota</taxon>
        <taxon>Metazoa</taxon>
        <taxon>Spiralia</taxon>
        <taxon>Gnathifera</taxon>
        <taxon>Rotifera</taxon>
        <taxon>Eurotatoria</taxon>
        <taxon>Monogononta</taxon>
        <taxon>Pseudotrocha</taxon>
        <taxon>Ploima</taxon>
        <taxon>Brachionidae</taxon>
        <taxon>Brachionus</taxon>
    </lineage>
</organism>
<evidence type="ECO:0000256" key="6">
    <source>
        <dbReference type="ARBA" id="ARBA00023204"/>
    </source>
</evidence>
<reference evidence="15" key="1">
    <citation type="submission" date="2021-02" db="EMBL/GenBank/DDBJ databases">
        <authorList>
            <person name="Nowell W R."/>
        </authorList>
    </citation>
    <scope>NUCLEOTIDE SEQUENCE</scope>
    <source>
        <strain evidence="15">Ploen Becks lab</strain>
    </source>
</reference>
<dbReference type="Gene3D" id="1.10.1670.10">
    <property type="entry name" value="Helix-hairpin-Helix base-excision DNA repair enzymes (C-terminal)"/>
    <property type="match status" value="1"/>
</dbReference>
<evidence type="ECO:0000256" key="3">
    <source>
        <dbReference type="ARBA" id="ARBA00012720"/>
    </source>
</evidence>
<keyword evidence="10" id="KW-0326">Glycosidase</keyword>
<dbReference type="Proteomes" id="UP000663879">
    <property type="component" value="Unassembled WGS sequence"/>
</dbReference>
<comment type="catalytic activity">
    <reaction evidence="12">
        <text>2'-deoxyribonucleotide-(2'-deoxyribose 5'-phosphate)-2'-deoxyribonucleotide-DNA = a 3'-end 2'-deoxyribonucleotide-(2,3-dehydro-2,3-deoxyribose 5'-phosphate)-DNA + a 5'-end 5'-phospho-2'-deoxyribonucleoside-DNA + H(+)</text>
        <dbReference type="Rhea" id="RHEA:66592"/>
        <dbReference type="Rhea" id="RHEA-COMP:13180"/>
        <dbReference type="Rhea" id="RHEA-COMP:16897"/>
        <dbReference type="Rhea" id="RHEA-COMP:17067"/>
        <dbReference type="ChEBI" id="CHEBI:15378"/>
        <dbReference type="ChEBI" id="CHEBI:136412"/>
        <dbReference type="ChEBI" id="CHEBI:157695"/>
        <dbReference type="ChEBI" id="CHEBI:167181"/>
        <dbReference type="EC" id="4.2.99.18"/>
    </reaction>
</comment>
<dbReference type="InterPro" id="IPR012904">
    <property type="entry name" value="OGG_N"/>
</dbReference>
<dbReference type="SUPFAM" id="SSF55945">
    <property type="entry name" value="TATA-box binding protein-like"/>
    <property type="match status" value="1"/>
</dbReference>
<evidence type="ECO:0000313" key="16">
    <source>
        <dbReference type="Proteomes" id="UP000663879"/>
    </source>
</evidence>
<evidence type="ECO:0000256" key="12">
    <source>
        <dbReference type="ARBA" id="ARBA00044632"/>
    </source>
</evidence>
<dbReference type="AlphaFoldDB" id="A0A814BML8"/>
<evidence type="ECO:0000256" key="11">
    <source>
        <dbReference type="ARBA" id="ARBA00025652"/>
    </source>
</evidence>
<gene>
    <name evidence="15" type="ORF">OXX778_LOCUS12791</name>
</gene>
<dbReference type="GO" id="GO:0003684">
    <property type="term" value="F:damaged DNA binding"/>
    <property type="evidence" value="ECO:0007669"/>
    <property type="project" value="InterPro"/>
</dbReference>
<evidence type="ECO:0000256" key="2">
    <source>
        <dbReference type="ARBA" id="ARBA00010679"/>
    </source>
</evidence>
<dbReference type="InterPro" id="IPR052054">
    <property type="entry name" value="Oxidative_DNA_repair_enzyme"/>
</dbReference>
<feature type="domain" description="HhH-GPD" evidence="14">
    <location>
        <begin position="137"/>
        <end position="308"/>
    </location>
</feature>
<dbReference type="Pfam" id="PF07934">
    <property type="entry name" value="OGG_N"/>
    <property type="match status" value="1"/>
</dbReference>
<keyword evidence="16" id="KW-1185">Reference proteome</keyword>
<dbReference type="GO" id="GO:0140078">
    <property type="term" value="F:class I DNA-(apurinic or apyrimidinic site) endonuclease activity"/>
    <property type="evidence" value="ECO:0007669"/>
    <property type="project" value="UniProtKB-EC"/>
</dbReference>
<dbReference type="FunFam" id="1.10.340.30:FF:000006">
    <property type="entry name" value="N-glycosylase/DNA lyase isoform X2"/>
    <property type="match status" value="1"/>
</dbReference>
<evidence type="ECO:0000256" key="8">
    <source>
        <dbReference type="ARBA" id="ARBA00023242"/>
    </source>
</evidence>
<dbReference type="EC" id="4.2.99.18" evidence="3"/>